<dbReference type="Proteomes" id="UP001501195">
    <property type="component" value="Unassembled WGS sequence"/>
</dbReference>
<reference evidence="3" key="1">
    <citation type="journal article" date="2019" name="Int. J. Syst. Evol. Microbiol.">
        <title>The Global Catalogue of Microorganisms (GCM) 10K type strain sequencing project: providing services to taxonomists for standard genome sequencing and annotation.</title>
        <authorList>
            <consortium name="The Broad Institute Genomics Platform"/>
            <consortium name="The Broad Institute Genome Sequencing Center for Infectious Disease"/>
            <person name="Wu L."/>
            <person name="Ma J."/>
        </authorList>
    </citation>
    <scope>NUCLEOTIDE SEQUENCE [LARGE SCALE GENOMIC DNA]</scope>
    <source>
        <strain evidence="3">JCM 18126</strain>
    </source>
</reference>
<dbReference type="RefSeq" id="WP_345713406.1">
    <property type="nucleotide sequence ID" value="NZ_BAABIL010000495.1"/>
</dbReference>
<evidence type="ECO:0008006" key="4">
    <source>
        <dbReference type="Google" id="ProtNLM"/>
    </source>
</evidence>
<name>A0ABP9I6L4_9ACTN</name>
<feature type="compositionally biased region" description="Basic and acidic residues" evidence="1">
    <location>
        <begin position="128"/>
        <end position="138"/>
    </location>
</feature>
<gene>
    <name evidence="2" type="ORF">GCM10023225_29190</name>
</gene>
<evidence type="ECO:0000313" key="2">
    <source>
        <dbReference type="EMBL" id="GAA4990103.1"/>
    </source>
</evidence>
<protein>
    <recommendedName>
        <fullName evidence="4">Antibiotic biosynthesis monooxygenase</fullName>
    </recommendedName>
</protein>
<accession>A0ABP9I6L4</accession>
<feature type="region of interest" description="Disordered" evidence="1">
    <location>
        <begin position="94"/>
        <end position="138"/>
    </location>
</feature>
<organism evidence="2 3">
    <name type="scientific">Kineococcus glutinatus</name>
    <dbReference type="NCBI Taxonomy" id="1070872"/>
    <lineage>
        <taxon>Bacteria</taxon>
        <taxon>Bacillati</taxon>
        <taxon>Actinomycetota</taxon>
        <taxon>Actinomycetes</taxon>
        <taxon>Kineosporiales</taxon>
        <taxon>Kineosporiaceae</taxon>
        <taxon>Kineococcus</taxon>
    </lineage>
</organism>
<proteinExistence type="predicted"/>
<evidence type="ECO:0000256" key="1">
    <source>
        <dbReference type="SAM" id="MobiDB-lite"/>
    </source>
</evidence>
<evidence type="ECO:0000313" key="3">
    <source>
        <dbReference type="Proteomes" id="UP001501195"/>
    </source>
</evidence>
<feature type="compositionally biased region" description="Gly residues" evidence="1">
    <location>
        <begin position="110"/>
        <end position="119"/>
    </location>
</feature>
<sequence length="138" mass="14399">MAFVRLAFFPGATREHFAAVEAAVGDVAPPPARRLFAAGPVPGGWQVVQVWRTAADLEEFNRTVYLPALRRLGAPPWPQPPQVTDLEAAVLLPEEYPPPADAGPAVAGKDPGGARGYSGGDPAQGDATAERGRAGPTH</sequence>
<keyword evidence="3" id="KW-1185">Reference proteome</keyword>
<comment type="caution">
    <text evidence="2">The sequence shown here is derived from an EMBL/GenBank/DDBJ whole genome shotgun (WGS) entry which is preliminary data.</text>
</comment>
<dbReference type="EMBL" id="BAABIL010000495">
    <property type="protein sequence ID" value="GAA4990103.1"/>
    <property type="molecule type" value="Genomic_DNA"/>
</dbReference>